<dbReference type="Proteomes" id="UP000219374">
    <property type="component" value="Unassembled WGS sequence"/>
</dbReference>
<dbReference type="InterPro" id="IPR021913">
    <property type="entry name" value="DUF3526"/>
</dbReference>
<feature type="transmembrane region" description="Helical" evidence="1">
    <location>
        <begin position="208"/>
        <end position="232"/>
    </location>
</feature>
<feature type="transmembrane region" description="Helical" evidence="1">
    <location>
        <begin position="181"/>
        <end position="202"/>
    </location>
</feature>
<reference evidence="2 3" key="1">
    <citation type="submission" date="2017-09" db="EMBL/GenBank/DDBJ databases">
        <authorList>
            <person name="Ehlers B."/>
            <person name="Leendertz F.H."/>
        </authorList>
    </citation>
    <scope>NUCLEOTIDE SEQUENCE [LARGE SCALE GENOMIC DNA]</scope>
    <source>
        <strain evidence="2 3">CGMCC 1.10978</strain>
    </source>
</reference>
<evidence type="ECO:0000313" key="3">
    <source>
        <dbReference type="Proteomes" id="UP000219374"/>
    </source>
</evidence>
<feature type="transmembrane region" description="Helical" evidence="1">
    <location>
        <begin position="427"/>
        <end position="449"/>
    </location>
</feature>
<feature type="transmembrane region" description="Helical" evidence="1">
    <location>
        <begin position="244"/>
        <end position="264"/>
    </location>
</feature>
<dbReference type="EMBL" id="OCND01000001">
    <property type="protein sequence ID" value="SOD51645.1"/>
    <property type="molecule type" value="Genomic_DNA"/>
</dbReference>
<name>A0A286CZ12_9GAMM</name>
<dbReference type="GO" id="GO:0005886">
    <property type="term" value="C:plasma membrane"/>
    <property type="evidence" value="ECO:0007669"/>
    <property type="project" value="UniProtKB-SubCell"/>
</dbReference>
<gene>
    <name evidence="2" type="ORF">SAMN06296416_101771</name>
</gene>
<dbReference type="Pfam" id="PF12040">
    <property type="entry name" value="DUF3526"/>
    <property type="match status" value="1"/>
</dbReference>
<sequence length="455" mass="50336">MNLWRTELALILRSRMAVAALSLLLAVSAAAIVAGLHAVSLQQSTIARALQAQAGEMATQAARHSYAGNDAGDTGYYTFHATWDPPSPLAFAALGQRDVHPYLLRIRLLGLQAQLYESENFNPELALPGGFDFAFVLIYLMPLVAIALMHDLIAGERESGRLRLLAATVPGDARGLWCRRILLRIGLVLAALLLPLLAGLAYAGALGWQALAVTIVSVLYTTLWFAVSAWAAARQRSSATSAMLMIGIWLTVTLLLPTLANALIQRAVPAGRGVDLMLEQRQQVHAGWDQPKEETFERFFRSHPEWRGTPPVTGRFHWKWYFAMHQAGDDSVAGQAADYRNSLLTRQRWTDRVGWVLPGVATQGLLHRLADTDLHAQLAYQDRIASFHESLRLYFYPYLFQERPFRRSDFDAMPSYAVRPSAGSLPWLSLFALSMLTILMGVLAAHGLLRATALR</sequence>
<dbReference type="GO" id="GO:0140359">
    <property type="term" value="F:ABC-type transporter activity"/>
    <property type="evidence" value="ECO:0007669"/>
    <property type="project" value="InterPro"/>
</dbReference>
<evidence type="ECO:0000313" key="2">
    <source>
        <dbReference type="EMBL" id="SOD51645.1"/>
    </source>
</evidence>
<keyword evidence="1" id="KW-0812">Transmembrane</keyword>
<dbReference type="RefSeq" id="WP_097120518.1">
    <property type="nucleotide sequence ID" value="NZ_OCND01000001.1"/>
</dbReference>
<protein>
    <submittedName>
        <fullName evidence="2">ABC-2 type transport system permease protein</fullName>
    </submittedName>
</protein>
<feature type="transmembrane region" description="Helical" evidence="1">
    <location>
        <begin position="133"/>
        <end position="153"/>
    </location>
</feature>
<keyword evidence="1" id="KW-0472">Membrane</keyword>
<evidence type="ECO:0000256" key="1">
    <source>
        <dbReference type="SAM" id="Phobius"/>
    </source>
</evidence>
<dbReference type="PANTHER" id="PTHR43471">
    <property type="entry name" value="ABC TRANSPORTER PERMEASE"/>
    <property type="match status" value="1"/>
</dbReference>
<proteinExistence type="predicted"/>
<keyword evidence="1" id="KW-1133">Transmembrane helix</keyword>
<dbReference type="AlphaFoldDB" id="A0A286CZ12"/>
<dbReference type="PANTHER" id="PTHR43471:SF1">
    <property type="entry name" value="ABC TRANSPORTER PERMEASE PROTEIN NOSY-RELATED"/>
    <property type="match status" value="1"/>
</dbReference>
<organism evidence="2 3">
    <name type="scientific">Pseudoxanthomonas wuyuanensis</name>
    <dbReference type="NCBI Taxonomy" id="1073196"/>
    <lineage>
        <taxon>Bacteria</taxon>
        <taxon>Pseudomonadati</taxon>
        <taxon>Pseudomonadota</taxon>
        <taxon>Gammaproteobacteria</taxon>
        <taxon>Lysobacterales</taxon>
        <taxon>Lysobacteraceae</taxon>
        <taxon>Pseudoxanthomonas</taxon>
    </lineage>
</organism>
<accession>A0A286CZ12</accession>
<keyword evidence="3" id="KW-1185">Reference proteome</keyword>
<dbReference type="OrthoDB" id="6016419at2"/>